<protein>
    <submittedName>
        <fullName evidence="2">Uncharacterized protein</fullName>
    </submittedName>
</protein>
<comment type="caution">
    <text evidence="2">The sequence shown here is derived from an EMBL/GenBank/DDBJ whole genome shotgun (WGS) entry which is preliminary data.</text>
</comment>
<evidence type="ECO:0000313" key="2">
    <source>
        <dbReference type="EMBL" id="ORY60853.1"/>
    </source>
</evidence>
<evidence type="ECO:0000313" key="3">
    <source>
        <dbReference type="Proteomes" id="UP000193689"/>
    </source>
</evidence>
<reference evidence="2 3" key="1">
    <citation type="submission" date="2016-07" db="EMBL/GenBank/DDBJ databases">
        <title>Pervasive Adenine N6-methylation of Active Genes in Fungi.</title>
        <authorList>
            <consortium name="DOE Joint Genome Institute"/>
            <person name="Mondo S.J."/>
            <person name="Dannebaum R.O."/>
            <person name="Kuo R.C."/>
            <person name="Labutti K."/>
            <person name="Haridas S."/>
            <person name="Kuo A."/>
            <person name="Salamov A."/>
            <person name="Ahrendt S.R."/>
            <person name="Lipzen A."/>
            <person name="Sullivan W."/>
            <person name="Andreopoulos W.B."/>
            <person name="Clum A."/>
            <person name="Lindquist E."/>
            <person name="Daum C."/>
            <person name="Ramamoorthy G.K."/>
            <person name="Gryganskyi A."/>
            <person name="Culley D."/>
            <person name="Magnuson J.K."/>
            <person name="James T.Y."/>
            <person name="O'Malley M.A."/>
            <person name="Stajich J.E."/>
            <person name="Spatafora J.W."/>
            <person name="Visel A."/>
            <person name="Grigoriev I.V."/>
        </authorList>
    </citation>
    <scope>NUCLEOTIDE SEQUENCE [LARGE SCALE GENOMIC DNA]</scope>
    <source>
        <strain evidence="2 3">CBS 129021</strain>
    </source>
</reference>
<evidence type="ECO:0000256" key="1">
    <source>
        <dbReference type="SAM" id="SignalP"/>
    </source>
</evidence>
<dbReference type="EMBL" id="MCFJ01000011">
    <property type="protein sequence ID" value="ORY60853.1"/>
    <property type="molecule type" value="Genomic_DNA"/>
</dbReference>
<organism evidence="2 3">
    <name type="scientific">Pseudomassariella vexata</name>
    <dbReference type="NCBI Taxonomy" id="1141098"/>
    <lineage>
        <taxon>Eukaryota</taxon>
        <taxon>Fungi</taxon>
        <taxon>Dikarya</taxon>
        <taxon>Ascomycota</taxon>
        <taxon>Pezizomycotina</taxon>
        <taxon>Sordariomycetes</taxon>
        <taxon>Xylariomycetidae</taxon>
        <taxon>Amphisphaeriales</taxon>
        <taxon>Pseudomassariaceae</taxon>
        <taxon>Pseudomassariella</taxon>
    </lineage>
</organism>
<feature type="chain" id="PRO_5010996506" evidence="1">
    <location>
        <begin position="20"/>
        <end position="105"/>
    </location>
</feature>
<keyword evidence="1" id="KW-0732">Signal</keyword>
<gene>
    <name evidence="2" type="ORF">BCR38DRAFT_487913</name>
</gene>
<dbReference type="InParanoid" id="A0A1Y2DNI4"/>
<dbReference type="AlphaFoldDB" id="A0A1Y2DNI4"/>
<feature type="signal peptide" evidence="1">
    <location>
        <begin position="1"/>
        <end position="19"/>
    </location>
</feature>
<accession>A0A1Y2DNI4</accession>
<keyword evidence="3" id="KW-1185">Reference proteome</keyword>
<dbReference type="GeneID" id="63780423"/>
<sequence length="105" mass="11855">MFSLPLGVIAVIRVWKVQAEEYKPHRALQKLFAFKVIVRLTFLLQVASNDDSEQSRFSCHGGLLGIKPWNSLMNPKEFISVIMFVFNMESEAYQASFGQQTGQGG</sequence>
<name>A0A1Y2DNI4_9PEZI</name>
<dbReference type="RefSeq" id="XP_040713080.1">
    <property type="nucleotide sequence ID" value="XM_040864211.1"/>
</dbReference>
<dbReference type="Proteomes" id="UP000193689">
    <property type="component" value="Unassembled WGS sequence"/>
</dbReference>
<dbReference type="OrthoDB" id="5348404at2759"/>
<proteinExistence type="predicted"/>